<evidence type="ECO:0000256" key="1">
    <source>
        <dbReference type="SAM" id="MobiDB-lite"/>
    </source>
</evidence>
<evidence type="ECO:0000313" key="2">
    <source>
        <dbReference type="EMBL" id="PEG52089.1"/>
    </source>
</evidence>
<reference evidence="2 3" key="1">
    <citation type="submission" date="2017-10" db="EMBL/GenBank/DDBJ databases">
        <title>The new phylogeny of genus Mycobacterium.</title>
        <authorList>
            <person name="Tortoli E."/>
            <person name="Trovato A."/>
            <person name="Cirillo D.M."/>
        </authorList>
    </citation>
    <scope>NUCLEOTIDE SEQUENCE [LARGE SCALE GENOMIC DNA]</scope>
    <source>
        <strain evidence="2 3">IP141170001</strain>
    </source>
</reference>
<comment type="caution">
    <text evidence="2">The sequence shown here is derived from an EMBL/GenBank/DDBJ whole genome shotgun (WGS) entry which is preliminary data.</text>
</comment>
<keyword evidence="3" id="KW-1185">Reference proteome</keyword>
<name>A0A1Q4HLP3_9MYCO</name>
<organism evidence="2 3">
    <name type="scientific">Mycolicibacterium diernhoferi</name>
    <dbReference type="NCBI Taxonomy" id="1801"/>
    <lineage>
        <taxon>Bacteria</taxon>
        <taxon>Bacillati</taxon>
        <taxon>Actinomycetota</taxon>
        <taxon>Actinomycetes</taxon>
        <taxon>Mycobacteriales</taxon>
        <taxon>Mycobacteriaceae</taxon>
        <taxon>Mycolicibacterium</taxon>
    </lineage>
</organism>
<proteinExistence type="predicted"/>
<evidence type="ECO:0000313" key="3">
    <source>
        <dbReference type="Proteomes" id="UP000220340"/>
    </source>
</evidence>
<evidence type="ECO:0008006" key="4">
    <source>
        <dbReference type="Google" id="ProtNLM"/>
    </source>
</evidence>
<gene>
    <name evidence="2" type="ORF">CRI78_23405</name>
</gene>
<sequence>MPLSKLISRVELAEQLGISESGELRGRLLDPGWPAHIRIGQRVFYREAVVEQWLQDREARTTSPGFDSAGTAVPHQQLDLAVPSDGPTTDGGAL</sequence>
<dbReference type="EMBL" id="PDCR01000037">
    <property type="protein sequence ID" value="PEG52089.1"/>
    <property type="molecule type" value="Genomic_DNA"/>
</dbReference>
<dbReference type="Proteomes" id="UP000220340">
    <property type="component" value="Unassembled WGS sequence"/>
</dbReference>
<feature type="region of interest" description="Disordered" evidence="1">
    <location>
        <begin position="60"/>
        <end position="94"/>
    </location>
</feature>
<accession>A0A1Q4HLP3</accession>
<protein>
    <recommendedName>
        <fullName evidence="4">DNA-binding protein</fullName>
    </recommendedName>
</protein>
<dbReference type="AlphaFoldDB" id="A0A1Q4HLP3"/>